<evidence type="ECO:0000259" key="13">
    <source>
        <dbReference type="PROSITE" id="PS50109"/>
    </source>
</evidence>
<feature type="domain" description="HAMP" evidence="14">
    <location>
        <begin position="182"/>
        <end position="239"/>
    </location>
</feature>
<evidence type="ECO:0000313" key="15">
    <source>
        <dbReference type="EMBL" id="MCW6533483.1"/>
    </source>
</evidence>
<keyword evidence="11" id="KW-0175">Coiled coil</keyword>
<dbReference type="InterPro" id="IPR004358">
    <property type="entry name" value="Sig_transdc_His_kin-like_C"/>
</dbReference>
<keyword evidence="9" id="KW-0902">Two-component regulatory system</keyword>
<evidence type="ECO:0000313" key="16">
    <source>
        <dbReference type="Proteomes" id="UP001165565"/>
    </source>
</evidence>
<dbReference type="InterPro" id="IPR050428">
    <property type="entry name" value="TCS_sensor_his_kinase"/>
</dbReference>
<dbReference type="PROSITE" id="PS50885">
    <property type="entry name" value="HAMP"/>
    <property type="match status" value="1"/>
</dbReference>
<dbReference type="PROSITE" id="PS50109">
    <property type="entry name" value="HIS_KIN"/>
    <property type="match status" value="1"/>
</dbReference>
<dbReference type="Pfam" id="PF00512">
    <property type="entry name" value="HisKA"/>
    <property type="match status" value="1"/>
</dbReference>
<evidence type="ECO:0000256" key="4">
    <source>
        <dbReference type="ARBA" id="ARBA00022553"/>
    </source>
</evidence>
<keyword evidence="7 15" id="KW-0418">Kinase</keyword>
<comment type="subcellular location">
    <subcellularLocation>
        <location evidence="2">Membrane</location>
    </subcellularLocation>
</comment>
<dbReference type="InterPro" id="IPR003661">
    <property type="entry name" value="HisK_dim/P_dom"/>
</dbReference>
<feature type="domain" description="Histidine kinase" evidence="13">
    <location>
        <begin position="247"/>
        <end position="459"/>
    </location>
</feature>
<dbReference type="InterPro" id="IPR005467">
    <property type="entry name" value="His_kinase_dom"/>
</dbReference>
<feature type="transmembrane region" description="Helical" evidence="12">
    <location>
        <begin position="20"/>
        <end position="39"/>
    </location>
</feature>
<dbReference type="AlphaFoldDB" id="A0AA41Z5W5"/>
<evidence type="ECO:0000256" key="3">
    <source>
        <dbReference type="ARBA" id="ARBA00012438"/>
    </source>
</evidence>
<dbReference type="GO" id="GO:0005886">
    <property type="term" value="C:plasma membrane"/>
    <property type="evidence" value="ECO:0007669"/>
    <property type="project" value="TreeGrafter"/>
</dbReference>
<evidence type="ECO:0000256" key="8">
    <source>
        <dbReference type="ARBA" id="ARBA00022989"/>
    </source>
</evidence>
<dbReference type="GO" id="GO:0000155">
    <property type="term" value="F:phosphorelay sensor kinase activity"/>
    <property type="evidence" value="ECO:0007669"/>
    <property type="project" value="InterPro"/>
</dbReference>
<dbReference type="InterPro" id="IPR036890">
    <property type="entry name" value="HATPase_C_sf"/>
</dbReference>
<dbReference type="InterPro" id="IPR036097">
    <property type="entry name" value="HisK_dim/P_sf"/>
</dbReference>
<comment type="caution">
    <text evidence="15">The sequence shown here is derived from an EMBL/GenBank/DDBJ whole genome shotgun (WGS) entry which is preliminary data.</text>
</comment>
<dbReference type="CDD" id="cd00082">
    <property type="entry name" value="HisKA"/>
    <property type="match status" value="1"/>
</dbReference>
<sequence>MSPAPRRLPAWRSTSGRFLALHLVLNLACILPILLYVYFQVDRIIIADFTRPLEFRQSNLEKQYARGGIAQLRHEVESRAARAHRDRTAILLVDAEGRKLAGNIARWPAGLAAPTDWMPFALTRDSGGAPDKFLVKTVRYPSGHRLLLGGLLDNRARMEGALLLALFAAFALAIPVGLLGSVAIVREMNRMVAAIADIGQQVGAGDLARRADTDGSGDPVDRLKTSLNAMLDRIEALVEEHRTLTDALAHDLRSPLTRIHIQVSEALAESPAPESRARFDAIALEVGIVLHMLESALEISRAEAGVGRGTFERFDLAAVLGDLGEIYQPLARTNGVEITVACPPRLDLHGNRALVARAVANLIDNALKYGAEGGAIALEAEAVDGEVHICVADRAGGIPAARRTEAIRKFGRLDRARNTPGTGLGLSLASAVASLHGGRLALEDNRPGLRARLILSLLPPSSSLQQGATE</sequence>
<evidence type="ECO:0000256" key="10">
    <source>
        <dbReference type="ARBA" id="ARBA00023136"/>
    </source>
</evidence>
<keyword evidence="8 12" id="KW-1133">Transmembrane helix</keyword>
<dbReference type="Pfam" id="PF02518">
    <property type="entry name" value="HATPase_c"/>
    <property type="match status" value="1"/>
</dbReference>
<organism evidence="15 16">
    <name type="scientific">Sphingomonas lycopersici</name>
    <dbReference type="NCBI Taxonomy" id="2951807"/>
    <lineage>
        <taxon>Bacteria</taxon>
        <taxon>Pseudomonadati</taxon>
        <taxon>Pseudomonadota</taxon>
        <taxon>Alphaproteobacteria</taxon>
        <taxon>Sphingomonadales</taxon>
        <taxon>Sphingomonadaceae</taxon>
        <taxon>Sphingomonas</taxon>
    </lineage>
</organism>
<dbReference type="CDD" id="cd00075">
    <property type="entry name" value="HATPase"/>
    <property type="match status" value="1"/>
</dbReference>
<dbReference type="Pfam" id="PF00672">
    <property type="entry name" value="HAMP"/>
    <property type="match status" value="1"/>
</dbReference>
<evidence type="ECO:0000256" key="2">
    <source>
        <dbReference type="ARBA" id="ARBA00004370"/>
    </source>
</evidence>
<gene>
    <name evidence="15" type="ORF">NEE01_01655</name>
</gene>
<dbReference type="RefSeq" id="WP_179514249.1">
    <property type="nucleotide sequence ID" value="NZ_JANFAV010000001.1"/>
</dbReference>
<dbReference type="PRINTS" id="PR00344">
    <property type="entry name" value="BCTRLSENSOR"/>
</dbReference>
<dbReference type="SUPFAM" id="SSF55874">
    <property type="entry name" value="ATPase domain of HSP90 chaperone/DNA topoisomerase II/histidine kinase"/>
    <property type="match status" value="1"/>
</dbReference>
<feature type="transmembrane region" description="Helical" evidence="12">
    <location>
        <begin position="161"/>
        <end position="185"/>
    </location>
</feature>
<keyword evidence="10 12" id="KW-0472">Membrane</keyword>
<dbReference type="SUPFAM" id="SSF47384">
    <property type="entry name" value="Homodimeric domain of signal transducing histidine kinase"/>
    <property type="match status" value="1"/>
</dbReference>
<evidence type="ECO:0000256" key="11">
    <source>
        <dbReference type="SAM" id="Coils"/>
    </source>
</evidence>
<dbReference type="InterPro" id="IPR003660">
    <property type="entry name" value="HAMP_dom"/>
</dbReference>
<protein>
    <recommendedName>
        <fullName evidence="3">histidine kinase</fullName>
        <ecNumber evidence="3">2.7.13.3</ecNumber>
    </recommendedName>
</protein>
<dbReference type="EMBL" id="JANFAV010000001">
    <property type="protein sequence ID" value="MCW6533483.1"/>
    <property type="molecule type" value="Genomic_DNA"/>
</dbReference>
<comment type="catalytic activity">
    <reaction evidence="1">
        <text>ATP + protein L-histidine = ADP + protein N-phospho-L-histidine.</text>
        <dbReference type="EC" id="2.7.13.3"/>
    </reaction>
</comment>
<dbReference type="Gene3D" id="3.30.565.10">
    <property type="entry name" value="Histidine kinase-like ATPase, C-terminal domain"/>
    <property type="match status" value="1"/>
</dbReference>
<keyword evidence="16" id="KW-1185">Reference proteome</keyword>
<evidence type="ECO:0000259" key="14">
    <source>
        <dbReference type="PROSITE" id="PS50885"/>
    </source>
</evidence>
<dbReference type="PANTHER" id="PTHR45436">
    <property type="entry name" value="SENSOR HISTIDINE KINASE YKOH"/>
    <property type="match status" value="1"/>
</dbReference>
<dbReference type="EC" id="2.7.13.3" evidence="3"/>
<dbReference type="SMART" id="SM00388">
    <property type="entry name" value="HisKA"/>
    <property type="match status" value="1"/>
</dbReference>
<evidence type="ECO:0000256" key="1">
    <source>
        <dbReference type="ARBA" id="ARBA00000085"/>
    </source>
</evidence>
<name>A0AA41Z5W5_9SPHN</name>
<dbReference type="PANTHER" id="PTHR45436:SF8">
    <property type="entry name" value="HISTIDINE KINASE"/>
    <property type="match status" value="1"/>
</dbReference>
<evidence type="ECO:0000256" key="6">
    <source>
        <dbReference type="ARBA" id="ARBA00022692"/>
    </source>
</evidence>
<evidence type="ECO:0000256" key="12">
    <source>
        <dbReference type="SAM" id="Phobius"/>
    </source>
</evidence>
<evidence type="ECO:0000256" key="7">
    <source>
        <dbReference type="ARBA" id="ARBA00022777"/>
    </source>
</evidence>
<dbReference type="SMART" id="SM00304">
    <property type="entry name" value="HAMP"/>
    <property type="match status" value="1"/>
</dbReference>
<dbReference type="InterPro" id="IPR003594">
    <property type="entry name" value="HATPase_dom"/>
</dbReference>
<dbReference type="SMART" id="SM00387">
    <property type="entry name" value="HATPase_c"/>
    <property type="match status" value="1"/>
</dbReference>
<dbReference type="Gene3D" id="1.10.287.130">
    <property type="match status" value="1"/>
</dbReference>
<dbReference type="Proteomes" id="UP001165565">
    <property type="component" value="Unassembled WGS sequence"/>
</dbReference>
<keyword evidence="5" id="KW-0808">Transferase</keyword>
<reference evidence="15" key="1">
    <citation type="submission" date="2022-06" db="EMBL/GenBank/DDBJ databases">
        <title>Sphingomonas sp. nov. isolated from rhizosphere soil of tomato.</title>
        <authorList>
            <person name="Dong H."/>
            <person name="Gao R."/>
        </authorList>
    </citation>
    <scope>NUCLEOTIDE SEQUENCE</scope>
    <source>
        <strain evidence="15">MMSM24</strain>
    </source>
</reference>
<keyword evidence="4" id="KW-0597">Phosphoprotein</keyword>
<accession>A0AA41Z5W5</accession>
<feature type="coiled-coil region" evidence="11">
    <location>
        <begin position="220"/>
        <end position="247"/>
    </location>
</feature>
<proteinExistence type="predicted"/>
<evidence type="ECO:0000256" key="9">
    <source>
        <dbReference type="ARBA" id="ARBA00023012"/>
    </source>
</evidence>
<evidence type="ECO:0000256" key="5">
    <source>
        <dbReference type="ARBA" id="ARBA00022679"/>
    </source>
</evidence>
<keyword evidence="6 12" id="KW-0812">Transmembrane</keyword>